<evidence type="ECO:0000256" key="1">
    <source>
        <dbReference type="SAM" id="Phobius"/>
    </source>
</evidence>
<keyword evidence="1" id="KW-0812">Transmembrane</keyword>
<protein>
    <submittedName>
        <fullName evidence="2">DUF1700 domain-containing protein</fullName>
    </submittedName>
</protein>
<feature type="transmembrane region" description="Helical" evidence="1">
    <location>
        <begin position="81"/>
        <end position="102"/>
    </location>
</feature>
<reference evidence="2" key="1">
    <citation type="submission" date="2020-12" db="EMBL/GenBank/DDBJ databases">
        <title>Clostridium thailandense sp. nov., a novel acetogenic bacterium isolated from peat land soil in Thailand.</title>
        <authorList>
            <person name="Chaikitkaew S."/>
            <person name="Birkeland N.K."/>
        </authorList>
    </citation>
    <scope>NUCLEOTIDE SEQUENCE</scope>
    <source>
        <strain evidence="2">PL3</strain>
    </source>
</reference>
<keyword evidence="1" id="KW-1133">Transmembrane helix</keyword>
<keyword evidence="1" id="KW-0472">Membrane</keyword>
<dbReference type="Proteomes" id="UP000694308">
    <property type="component" value="Unassembled WGS sequence"/>
</dbReference>
<accession>A0A949WXJ3</accession>
<feature type="transmembrane region" description="Helical" evidence="1">
    <location>
        <begin position="146"/>
        <end position="173"/>
    </location>
</feature>
<dbReference type="EMBL" id="JAEEGC010000149">
    <property type="protein sequence ID" value="MBV7276022.1"/>
    <property type="molecule type" value="Genomic_DNA"/>
</dbReference>
<dbReference type="Pfam" id="PF22564">
    <property type="entry name" value="HAAS"/>
    <property type="match status" value="1"/>
</dbReference>
<gene>
    <name evidence="2" type="ORF">I6U48_24320</name>
</gene>
<comment type="caution">
    <text evidence="2">The sequence shown here is derived from an EMBL/GenBank/DDBJ whole genome shotgun (WGS) entry which is preliminary data.</text>
</comment>
<proteinExistence type="predicted"/>
<sequence>MNKNEFIRTLKESLNSVDEIEKNDILYDYEEHFRIGIENGKTEEEIAVGLGDPKLIGKSYTANATVEKAIENSSGKNVFKALLAAVTLSFFNLVIVLGPFIALVGVLIGLYAASISMALAGLFSIFAIVFMPFIPFNMTVSINPIAAIFLGIGIACLGTLFFIGNCFLTKVFYKLTAKYLKWNMQVISK</sequence>
<evidence type="ECO:0000313" key="3">
    <source>
        <dbReference type="Proteomes" id="UP000694308"/>
    </source>
</evidence>
<name>A0A949WXJ3_9CLOT</name>
<organism evidence="2 3">
    <name type="scientific">Clostridium thailandense</name>
    <dbReference type="NCBI Taxonomy" id="2794346"/>
    <lineage>
        <taxon>Bacteria</taxon>
        <taxon>Bacillati</taxon>
        <taxon>Bacillota</taxon>
        <taxon>Clostridia</taxon>
        <taxon>Eubacteriales</taxon>
        <taxon>Clostridiaceae</taxon>
        <taxon>Clostridium</taxon>
    </lineage>
</organism>
<dbReference type="RefSeq" id="WP_218323068.1">
    <property type="nucleotide sequence ID" value="NZ_JAEEGC010000149.1"/>
</dbReference>
<keyword evidence="3" id="KW-1185">Reference proteome</keyword>
<feature type="transmembrane region" description="Helical" evidence="1">
    <location>
        <begin position="108"/>
        <end position="134"/>
    </location>
</feature>
<dbReference type="AlphaFoldDB" id="A0A949WXJ3"/>
<evidence type="ECO:0000313" key="2">
    <source>
        <dbReference type="EMBL" id="MBV7276022.1"/>
    </source>
</evidence>